<dbReference type="GO" id="GO:0016763">
    <property type="term" value="F:pentosyltransferase activity"/>
    <property type="evidence" value="ECO:0007669"/>
    <property type="project" value="UniProtKB-ARBA"/>
</dbReference>
<protein>
    <recommendedName>
        <fullName evidence="6">Glycosyltransferase 61 catalytic domain-containing protein</fullName>
    </recommendedName>
</protein>
<evidence type="ECO:0000256" key="1">
    <source>
        <dbReference type="ARBA" id="ARBA00004323"/>
    </source>
</evidence>
<organism evidence="7 8">
    <name type="scientific">Genlisea aurea</name>
    <dbReference type="NCBI Taxonomy" id="192259"/>
    <lineage>
        <taxon>Eukaryota</taxon>
        <taxon>Viridiplantae</taxon>
        <taxon>Streptophyta</taxon>
        <taxon>Embryophyta</taxon>
        <taxon>Tracheophyta</taxon>
        <taxon>Spermatophyta</taxon>
        <taxon>Magnoliopsida</taxon>
        <taxon>eudicotyledons</taxon>
        <taxon>Gunneridae</taxon>
        <taxon>Pentapetalae</taxon>
        <taxon>asterids</taxon>
        <taxon>lamiids</taxon>
        <taxon>Lamiales</taxon>
        <taxon>Lentibulariaceae</taxon>
        <taxon>Genlisea</taxon>
    </lineage>
</organism>
<keyword evidence="5" id="KW-0812">Transmembrane</keyword>
<evidence type="ECO:0000313" key="7">
    <source>
        <dbReference type="EMBL" id="EPS67255.1"/>
    </source>
</evidence>
<dbReference type="OrthoDB" id="529273at2759"/>
<feature type="domain" description="Glycosyltransferase 61 catalytic" evidence="6">
    <location>
        <begin position="240"/>
        <end position="354"/>
    </location>
</feature>
<evidence type="ECO:0000259" key="6">
    <source>
        <dbReference type="Pfam" id="PF04577"/>
    </source>
</evidence>
<evidence type="ECO:0000256" key="4">
    <source>
        <dbReference type="ARBA" id="ARBA00023180"/>
    </source>
</evidence>
<proteinExistence type="predicted"/>
<accession>S8CKL8</accession>
<evidence type="ECO:0000256" key="5">
    <source>
        <dbReference type="SAM" id="Phobius"/>
    </source>
</evidence>
<evidence type="ECO:0000313" key="8">
    <source>
        <dbReference type="Proteomes" id="UP000015453"/>
    </source>
</evidence>
<dbReference type="PANTHER" id="PTHR20961">
    <property type="entry name" value="GLYCOSYLTRANSFERASE"/>
    <property type="match status" value="1"/>
</dbReference>
<gene>
    <name evidence="7" type="ORF">M569_07521</name>
</gene>
<dbReference type="PANTHER" id="PTHR20961:SF108">
    <property type="entry name" value="GLYCOSYLTRANSFERASE"/>
    <property type="match status" value="1"/>
</dbReference>
<dbReference type="AlphaFoldDB" id="S8CKL8"/>
<keyword evidence="2" id="KW-0328">Glycosyltransferase</keyword>
<dbReference type="GO" id="GO:0000139">
    <property type="term" value="C:Golgi membrane"/>
    <property type="evidence" value="ECO:0007669"/>
    <property type="project" value="UniProtKB-SubCell"/>
</dbReference>
<dbReference type="Proteomes" id="UP000015453">
    <property type="component" value="Unassembled WGS sequence"/>
</dbReference>
<dbReference type="InterPro" id="IPR007657">
    <property type="entry name" value="Glycosyltransferase_61"/>
</dbReference>
<name>S8CKL8_9LAMI</name>
<dbReference type="EMBL" id="AUSU01003216">
    <property type="protein sequence ID" value="EPS67255.1"/>
    <property type="molecule type" value="Genomic_DNA"/>
</dbReference>
<keyword evidence="5" id="KW-1133">Transmembrane helix</keyword>
<comment type="caution">
    <text evidence="7">The sequence shown here is derived from an EMBL/GenBank/DDBJ whole genome shotgun (WGS) entry which is preliminary data.</text>
</comment>
<dbReference type="Pfam" id="PF04577">
    <property type="entry name" value="Glyco_transf_61"/>
    <property type="match status" value="1"/>
</dbReference>
<dbReference type="InterPro" id="IPR049625">
    <property type="entry name" value="Glyco_transf_61_cat"/>
</dbReference>
<keyword evidence="5" id="KW-0472">Membrane</keyword>
<evidence type="ECO:0000256" key="2">
    <source>
        <dbReference type="ARBA" id="ARBA00022676"/>
    </source>
</evidence>
<keyword evidence="3" id="KW-0808">Transferase</keyword>
<feature type="transmembrane region" description="Helical" evidence="5">
    <location>
        <begin position="9"/>
        <end position="28"/>
    </location>
</feature>
<keyword evidence="4" id="KW-0325">Glycoprotein</keyword>
<keyword evidence="8" id="KW-1185">Reference proteome</keyword>
<sequence length="448" mass="50933">MKIVYGSSVIVYLLIFFSVLCVGVDFIWSQSIISFDPWVEYFSGESGGRFDENFFKYHLGRLVRGEDKKRFEEVGFACHRDYFSILCVTDRPVMIDTRKKNMTVYVSSDEFSDGEIVFRPYARRYDEPTSVTPVRIVRRGRDGNPPECQFNHSVPAVVFSAGGMGNIFHEVNEMVIPLFITAKQFQSQVQFVVGDQNRKFMFKFGKVLGGLSDYEAIDPSEKQGILCFPSAVVGLKYHGNLALNSSDIPGGYSMTDFRRFLRRAYDLKFDHVSQIRKPRLALLSRTTTRRILNEEEVISEIRQVGFEPVVIRRSKNVSDVNDFSKLINSCKVLVGVHGAGLTNEIFLPDGAAMIQLELLGMEWGSNAYYGDTARAMHVIYLKYKIQREESSLLKLYGRDHPAMVHPDSVYELGGYPAARAIFLDQQNVRVNLTRFRATLVEALSIVSN</sequence>
<evidence type="ECO:0000256" key="3">
    <source>
        <dbReference type="ARBA" id="ARBA00022679"/>
    </source>
</evidence>
<reference evidence="7 8" key="1">
    <citation type="journal article" date="2013" name="BMC Genomics">
        <title>The miniature genome of a carnivorous plant Genlisea aurea contains a low number of genes and short non-coding sequences.</title>
        <authorList>
            <person name="Leushkin E.V."/>
            <person name="Sutormin R.A."/>
            <person name="Nabieva E.R."/>
            <person name="Penin A.A."/>
            <person name="Kondrashov A.S."/>
            <person name="Logacheva M.D."/>
        </authorList>
    </citation>
    <scope>NUCLEOTIDE SEQUENCE [LARGE SCALE GENOMIC DNA]</scope>
</reference>
<comment type="subcellular location">
    <subcellularLocation>
        <location evidence="1">Golgi apparatus membrane</location>
        <topology evidence="1">Single-pass type II membrane protein</topology>
    </subcellularLocation>
</comment>